<dbReference type="Proteomes" id="UP001196413">
    <property type="component" value="Unassembled WGS sequence"/>
</dbReference>
<protein>
    <submittedName>
        <fullName evidence="2">Uncharacterized protein</fullName>
    </submittedName>
</protein>
<reference evidence="2" key="1">
    <citation type="submission" date="2021-06" db="EMBL/GenBank/DDBJ databases">
        <title>Parelaphostrongylus tenuis whole genome reference sequence.</title>
        <authorList>
            <person name="Garwood T.J."/>
            <person name="Larsen P.A."/>
            <person name="Fountain-Jones N.M."/>
            <person name="Garbe J.R."/>
            <person name="Macchietto M.G."/>
            <person name="Kania S.A."/>
            <person name="Gerhold R.W."/>
            <person name="Richards J.E."/>
            <person name="Wolf T.M."/>
        </authorList>
    </citation>
    <scope>NUCLEOTIDE SEQUENCE</scope>
    <source>
        <strain evidence="2">MNPRO001-30</strain>
        <tissue evidence="2">Meninges</tissue>
    </source>
</reference>
<dbReference type="EMBL" id="JAHQIW010000413">
    <property type="protein sequence ID" value="KAJ1347972.1"/>
    <property type="molecule type" value="Genomic_DNA"/>
</dbReference>
<feature type="compositionally biased region" description="Polar residues" evidence="1">
    <location>
        <begin position="57"/>
        <end position="75"/>
    </location>
</feature>
<feature type="compositionally biased region" description="Basic and acidic residues" evidence="1">
    <location>
        <begin position="12"/>
        <end position="31"/>
    </location>
</feature>
<accession>A0AAD5LWA8</accession>
<organism evidence="2 3">
    <name type="scientific">Parelaphostrongylus tenuis</name>
    <name type="common">Meningeal worm</name>
    <dbReference type="NCBI Taxonomy" id="148309"/>
    <lineage>
        <taxon>Eukaryota</taxon>
        <taxon>Metazoa</taxon>
        <taxon>Ecdysozoa</taxon>
        <taxon>Nematoda</taxon>
        <taxon>Chromadorea</taxon>
        <taxon>Rhabditida</taxon>
        <taxon>Rhabditina</taxon>
        <taxon>Rhabditomorpha</taxon>
        <taxon>Strongyloidea</taxon>
        <taxon>Metastrongylidae</taxon>
        <taxon>Parelaphostrongylus</taxon>
    </lineage>
</organism>
<dbReference type="AlphaFoldDB" id="A0AAD5LWA8"/>
<comment type="caution">
    <text evidence="2">The sequence shown here is derived from an EMBL/GenBank/DDBJ whole genome shotgun (WGS) entry which is preliminary data.</text>
</comment>
<evidence type="ECO:0000313" key="2">
    <source>
        <dbReference type="EMBL" id="KAJ1347972.1"/>
    </source>
</evidence>
<feature type="compositionally biased region" description="Low complexity" evidence="1">
    <location>
        <begin position="46"/>
        <end position="56"/>
    </location>
</feature>
<evidence type="ECO:0000256" key="1">
    <source>
        <dbReference type="SAM" id="MobiDB-lite"/>
    </source>
</evidence>
<proteinExistence type="predicted"/>
<keyword evidence="3" id="KW-1185">Reference proteome</keyword>
<name>A0AAD5LWA8_PARTN</name>
<evidence type="ECO:0000313" key="3">
    <source>
        <dbReference type="Proteomes" id="UP001196413"/>
    </source>
</evidence>
<feature type="region of interest" description="Disordered" evidence="1">
    <location>
        <begin position="1"/>
        <end position="75"/>
    </location>
</feature>
<gene>
    <name evidence="2" type="ORF">KIN20_003174</name>
</gene>
<sequence>MNALGNALTRPLARDYEENEEDKPRKQEPKKHVTKGSRRNVSCRFTTTTTSTITSTRNIVTLSSPERSPTQNRMH</sequence>